<dbReference type="EMBL" id="CADCTK010000489">
    <property type="protein sequence ID" value="CAA9256748.1"/>
    <property type="molecule type" value="Genomic_DNA"/>
</dbReference>
<reference evidence="1" key="1">
    <citation type="submission" date="2020-02" db="EMBL/GenBank/DDBJ databases">
        <authorList>
            <person name="Meier V. D."/>
        </authorList>
    </citation>
    <scope>NUCLEOTIDE SEQUENCE</scope>
    <source>
        <strain evidence="1">AVDCRST_MAG26</strain>
    </source>
</reference>
<dbReference type="AlphaFoldDB" id="A0A6J4IQM7"/>
<gene>
    <name evidence="1" type="ORF">AVDCRST_MAG26-2142</name>
</gene>
<organism evidence="1">
    <name type="scientific">uncultured Chloroflexia bacterium</name>
    <dbReference type="NCBI Taxonomy" id="1672391"/>
    <lineage>
        <taxon>Bacteria</taxon>
        <taxon>Bacillati</taxon>
        <taxon>Chloroflexota</taxon>
        <taxon>Chloroflexia</taxon>
        <taxon>environmental samples</taxon>
    </lineage>
</organism>
<sequence>MSHQLPTVPIGLIAEDALSAGWFLQPNEGTFDMKRMLMTALFAVALTLSAFSSASAAPPSGLGTPGDPNCEGQTRAFLAQAAKNGLTSEEINPGLGNLAAWNELSVAEVQEIVRAFCAGEGGV</sequence>
<name>A0A6J4IQM7_9CHLR</name>
<evidence type="ECO:0000313" key="1">
    <source>
        <dbReference type="EMBL" id="CAA9256748.1"/>
    </source>
</evidence>
<protein>
    <submittedName>
        <fullName evidence="1">Uncharacterized protein</fullName>
    </submittedName>
</protein>
<proteinExistence type="predicted"/>
<accession>A0A6J4IQM7</accession>